<comment type="similarity">
    <text evidence="2 9">Belongs to the FliQ/MopD/SpaQ family.</text>
</comment>
<evidence type="ECO:0000256" key="3">
    <source>
        <dbReference type="ARBA" id="ARBA00021718"/>
    </source>
</evidence>
<evidence type="ECO:0000313" key="10">
    <source>
        <dbReference type="EMBL" id="RLJ71531.1"/>
    </source>
</evidence>
<dbReference type="PANTHER" id="PTHR34040:SF2">
    <property type="entry name" value="FLAGELLAR BIOSYNTHETIC PROTEIN FLIQ"/>
    <property type="match status" value="1"/>
</dbReference>
<evidence type="ECO:0000256" key="8">
    <source>
        <dbReference type="ARBA" id="ARBA00023143"/>
    </source>
</evidence>
<evidence type="ECO:0000313" key="11">
    <source>
        <dbReference type="Proteomes" id="UP000267841"/>
    </source>
</evidence>
<dbReference type="InterPro" id="IPR006305">
    <property type="entry name" value="FliQ"/>
</dbReference>
<keyword evidence="11" id="KW-1185">Reference proteome</keyword>
<keyword evidence="7 9" id="KW-0472">Membrane</keyword>
<evidence type="ECO:0000256" key="1">
    <source>
        <dbReference type="ARBA" id="ARBA00004651"/>
    </source>
</evidence>
<protein>
    <recommendedName>
        <fullName evidence="3 9">Flagellar biosynthetic protein FliQ</fullName>
    </recommendedName>
</protein>
<dbReference type="EMBL" id="RCCJ01000001">
    <property type="protein sequence ID" value="RLJ71531.1"/>
    <property type="molecule type" value="Genomic_DNA"/>
</dbReference>
<keyword evidence="10" id="KW-0282">Flagellum</keyword>
<accession>A0A497XTE3</accession>
<dbReference type="NCBIfam" id="TIGR01402">
    <property type="entry name" value="fliQ"/>
    <property type="match status" value="1"/>
</dbReference>
<feature type="transmembrane region" description="Helical" evidence="9">
    <location>
        <begin position="50"/>
        <end position="70"/>
    </location>
</feature>
<comment type="subcellular location">
    <subcellularLocation>
        <location evidence="1 9">Cell membrane</location>
        <topology evidence="1">Multi-pass membrane protein</topology>
    </subcellularLocation>
    <subcellularLocation>
        <location evidence="9">Bacterial flagellum basal body</location>
    </subcellularLocation>
</comment>
<comment type="caution">
    <text evidence="10">The sequence shown here is derived from an EMBL/GenBank/DDBJ whole genome shotgun (WGS) entry which is preliminary data.</text>
</comment>
<keyword evidence="5 9" id="KW-0812">Transmembrane</keyword>
<dbReference type="GO" id="GO:0009306">
    <property type="term" value="P:protein secretion"/>
    <property type="evidence" value="ECO:0007669"/>
    <property type="project" value="InterPro"/>
</dbReference>
<dbReference type="GO" id="GO:0009425">
    <property type="term" value="C:bacterial-type flagellum basal body"/>
    <property type="evidence" value="ECO:0007669"/>
    <property type="project" value="UniProtKB-SubCell"/>
</dbReference>
<dbReference type="Pfam" id="PF01313">
    <property type="entry name" value="Bac_export_3"/>
    <property type="match status" value="1"/>
</dbReference>
<evidence type="ECO:0000256" key="7">
    <source>
        <dbReference type="ARBA" id="ARBA00023136"/>
    </source>
</evidence>
<dbReference type="GO" id="GO:0044780">
    <property type="term" value="P:bacterial-type flagellum assembly"/>
    <property type="evidence" value="ECO:0007669"/>
    <property type="project" value="InterPro"/>
</dbReference>
<dbReference type="GO" id="GO:0005886">
    <property type="term" value="C:plasma membrane"/>
    <property type="evidence" value="ECO:0007669"/>
    <property type="project" value="UniProtKB-SubCell"/>
</dbReference>
<evidence type="ECO:0000256" key="2">
    <source>
        <dbReference type="ARBA" id="ARBA00006156"/>
    </source>
</evidence>
<name>A0A497XTE3_9AQUI</name>
<reference evidence="10 11" key="1">
    <citation type="submission" date="2018-10" db="EMBL/GenBank/DDBJ databases">
        <title>Genomic Encyclopedia of Archaeal and Bacterial Type Strains, Phase II (KMG-II): from individual species to whole genera.</title>
        <authorList>
            <person name="Goeker M."/>
        </authorList>
    </citation>
    <scope>NUCLEOTIDE SEQUENCE [LARGE SCALE GENOMIC DNA]</scope>
    <source>
        <strain evidence="10 11">DSM 16510</strain>
    </source>
</reference>
<dbReference type="RefSeq" id="WP_121012979.1">
    <property type="nucleotide sequence ID" value="NZ_RCCJ01000001.1"/>
</dbReference>
<keyword evidence="10" id="KW-0966">Cell projection</keyword>
<sequence>MSPDLIVSLGQRALEMAVLLALPVLLATFIVGLVVSIFQAATQIQEMTLAYIPKIIAAMVTIFLLGGWMMEKLVDFTREVFVNIPVWIR</sequence>
<dbReference type="InterPro" id="IPR002191">
    <property type="entry name" value="Bac_export_3"/>
</dbReference>
<keyword evidence="6 9" id="KW-1133">Transmembrane helix</keyword>
<keyword evidence="8 9" id="KW-0975">Bacterial flagellum</keyword>
<dbReference type="OrthoDB" id="9806440at2"/>
<evidence type="ECO:0000256" key="5">
    <source>
        <dbReference type="ARBA" id="ARBA00022692"/>
    </source>
</evidence>
<evidence type="ECO:0000256" key="6">
    <source>
        <dbReference type="ARBA" id="ARBA00022989"/>
    </source>
</evidence>
<comment type="function">
    <text evidence="9">Role in flagellar biosynthesis.</text>
</comment>
<proteinExistence type="inferred from homology"/>
<dbReference type="PIRSF" id="PIRSF004669">
    <property type="entry name" value="FliQ"/>
    <property type="match status" value="1"/>
</dbReference>
<keyword evidence="4 9" id="KW-1003">Cell membrane</keyword>
<organism evidence="10 11">
    <name type="scientific">Hydrogenivirga caldilitoris</name>
    <dbReference type="NCBI Taxonomy" id="246264"/>
    <lineage>
        <taxon>Bacteria</taxon>
        <taxon>Pseudomonadati</taxon>
        <taxon>Aquificota</taxon>
        <taxon>Aquificia</taxon>
        <taxon>Aquificales</taxon>
        <taxon>Aquificaceae</taxon>
        <taxon>Hydrogenivirga</taxon>
    </lineage>
</organism>
<dbReference type="Proteomes" id="UP000267841">
    <property type="component" value="Unassembled WGS sequence"/>
</dbReference>
<dbReference type="AlphaFoldDB" id="A0A497XTE3"/>
<keyword evidence="10" id="KW-0969">Cilium</keyword>
<gene>
    <name evidence="9" type="primary">fliQ</name>
    <name evidence="10" type="ORF">BCF55_1833</name>
</gene>
<dbReference type="PRINTS" id="PR00952">
    <property type="entry name" value="TYPE3IMQPROT"/>
</dbReference>
<dbReference type="PANTHER" id="PTHR34040">
    <property type="entry name" value="FLAGELLAR BIOSYNTHETIC PROTEIN FLIQ"/>
    <property type="match status" value="1"/>
</dbReference>
<evidence type="ECO:0000256" key="4">
    <source>
        <dbReference type="ARBA" id="ARBA00022475"/>
    </source>
</evidence>
<evidence type="ECO:0000256" key="9">
    <source>
        <dbReference type="RuleBase" id="RU364090"/>
    </source>
</evidence>
<feature type="transmembrane region" description="Helical" evidence="9">
    <location>
        <begin position="16"/>
        <end position="38"/>
    </location>
</feature>